<dbReference type="Gene3D" id="2.130.10.10">
    <property type="entry name" value="YVTN repeat-like/Quinoprotein amine dehydrogenase"/>
    <property type="match status" value="2"/>
</dbReference>
<reference evidence="1" key="1">
    <citation type="submission" date="2022-10" db="EMBL/GenBank/DDBJ databases">
        <title>The complete genomes of actinobacterial strains from the NBC collection.</title>
        <authorList>
            <person name="Joergensen T.S."/>
            <person name="Alvarez Arevalo M."/>
            <person name="Sterndorff E.B."/>
            <person name="Faurdal D."/>
            <person name="Vuksanovic O."/>
            <person name="Mourched A.-S."/>
            <person name="Charusanti P."/>
            <person name="Shaw S."/>
            <person name="Blin K."/>
            <person name="Weber T."/>
        </authorList>
    </citation>
    <scope>NUCLEOTIDE SEQUENCE</scope>
    <source>
        <strain evidence="1">NBC_00008</strain>
    </source>
</reference>
<dbReference type="InterPro" id="IPR011047">
    <property type="entry name" value="Quinoprotein_ADH-like_sf"/>
</dbReference>
<dbReference type="InterPro" id="IPR015943">
    <property type="entry name" value="WD40/YVTN_repeat-like_dom_sf"/>
</dbReference>
<evidence type="ECO:0000313" key="1">
    <source>
        <dbReference type="EMBL" id="WTW73134.1"/>
    </source>
</evidence>
<sequence length="662" mass="71896">MQDGQITRRQLVQWGAVGAGALAVTGLPATEALATPRAGVRVTDLGPGVNNFSLAAAIPVGDKAYIASRNIDPMRIVSFDFGTEKVTSVTEGPGISTQLLAVDPDGRYLYSAIREYDTAPGPGFIRLDLSAADAPKEDLHSIPGLDPYAISASPDNKIFFGGREPQPKLRQYDPATGELTEIAIPDPDVPMIRCLLATQDKIYIGTGASLGATPTSTKAGLFVMDRATEKITSILPKEFAGQVEVRDVGLYDGTLYVCSTTADGAAVAIMDAEDPAQYTLVQSRQSFLRLPRKLGDKMYFNGAALIELTLSTGKFREIKPKEGDFGELWGLWIREEKVIVVSAFGLIFEVDPSAGTDTSWDLIEAGAPIGPQLGMSIAADTHNVYVGGTNSVARHDLRTGKQSRVLATSEAKDVLLHRGTAYLAQYNAVGLLAYNPRTDDEWTRKLADLPPKQNRPHQIVWDDRHQLALMGLQSDYNAGGSLMTFDPKKGATTVAVNPIDDDQMVRAVVAHDGVAYLGGQNVATTAGTLVAWDPVRKRELWRMTPQAKPTGITGLTVLGHHLYVMCFKGDFFVIDLRTRKVIHAANHGPVVPNYGTLLADRGYVYGASSSDFVRYDRKTFARTDLVALDADWYGIPRAAVDERGRFYAIRGRNLIRIEVGRR</sequence>
<dbReference type="PROSITE" id="PS51318">
    <property type="entry name" value="TAT"/>
    <property type="match status" value="1"/>
</dbReference>
<protein>
    <submittedName>
        <fullName evidence="1">Uncharacterized protein</fullName>
    </submittedName>
</protein>
<gene>
    <name evidence="1" type="ORF">OG398_35345</name>
</gene>
<proteinExistence type="predicted"/>
<organism evidence="1">
    <name type="scientific">Streptomyces sp. NBC_00008</name>
    <dbReference type="NCBI Taxonomy" id="2903610"/>
    <lineage>
        <taxon>Bacteria</taxon>
        <taxon>Bacillati</taxon>
        <taxon>Actinomycetota</taxon>
        <taxon>Actinomycetes</taxon>
        <taxon>Kitasatosporales</taxon>
        <taxon>Streptomycetaceae</taxon>
        <taxon>Streptomyces</taxon>
    </lineage>
</organism>
<dbReference type="SUPFAM" id="SSF50969">
    <property type="entry name" value="YVTN repeat-like/Quinoprotein amine dehydrogenase"/>
    <property type="match status" value="1"/>
</dbReference>
<dbReference type="InterPro" id="IPR011044">
    <property type="entry name" value="Quino_amine_DH_bsu"/>
</dbReference>
<name>A0AAU2W3B6_9ACTN</name>
<dbReference type="EMBL" id="CP108313">
    <property type="protein sequence ID" value="WTW73134.1"/>
    <property type="molecule type" value="Genomic_DNA"/>
</dbReference>
<dbReference type="AlphaFoldDB" id="A0AAU2W3B6"/>
<dbReference type="InterPro" id="IPR006311">
    <property type="entry name" value="TAT_signal"/>
</dbReference>
<accession>A0AAU2W3B6</accession>
<dbReference type="SUPFAM" id="SSF50998">
    <property type="entry name" value="Quinoprotein alcohol dehydrogenase-like"/>
    <property type="match status" value="1"/>
</dbReference>